<evidence type="ECO:0000259" key="4">
    <source>
        <dbReference type="Pfam" id="PF13407"/>
    </source>
</evidence>
<dbReference type="SUPFAM" id="SSF53822">
    <property type="entry name" value="Periplasmic binding protein-like I"/>
    <property type="match status" value="1"/>
</dbReference>
<dbReference type="InterPro" id="IPR028082">
    <property type="entry name" value="Peripla_BP_I"/>
</dbReference>
<comment type="similarity">
    <text evidence="2">Belongs to the bacterial solute-binding protein 2 family.</text>
</comment>
<dbReference type="PROSITE" id="PS51318">
    <property type="entry name" value="TAT"/>
    <property type="match status" value="1"/>
</dbReference>
<dbReference type="InterPro" id="IPR050555">
    <property type="entry name" value="Bact_Solute-Bind_Prot2"/>
</dbReference>
<sequence length="347" mass="36442">MAAKSPLSRRGLLLSGSLATAGVLAAACTSEKEPSAEASSGGRAADGPQKDKKVIFVVHDKNPFFAPVQRGFEDFGLIMGWKTQFIGPPAQDTQKTVELQASALSAKPDGVIFTRIDETSFDANIKRATSSGVKVILSNVASDGYEKLGVGFVGQNFVNAGDACGREIARCAKERTGKSDGVIVCGNFAPGSTALEQRIQGIKQGIGAYNKENGTSFTTEVLVTSTDESKAVAAIDAKYASAKGRIVGWAMAAFDHQYVATWAKGKNLVGKFAVGGFDLIQPVLDGIKDKSIDFSLGQNPYAQGWIAAALLAEEFDPGYPARTYDTGAEVVNAANIDAVAAREARFA</sequence>
<feature type="signal peptide" evidence="3">
    <location>
        <begin position="1"/>
        <end position="26"/>
    </location>
</feature>
<dbReference type="PROSITE" id="PS51257">
    <property type="entry name" value="PROKAR_LIPOPROTEIN"/>
    <property type="match status" value="1"/>
</dbReference>
<accession>A0ABV5IT92</accession>
<dbReference type="RefSeq" id="WP_189651237.1">
    <property type="nucleotide sequence ID" value="NZ_BMRC01000018.1"/>
</dbReference>
<proteinExistence type="inferred from homology"/>
<feature type="domain" description="Periplasmic binding protein" evidence="4">
    <location>
        <begin position="57"/>
        <end position="313"/>
    </location>
</feature>
<dbReference type="PANTHER" id="PTHR30036:SF7">
    <property type="entry name" value="ABC TRANSPORTER PERIPLASMIC-BINDING PROTEIN YPHF"/>
    <property type="match status" value="1"/>
</dbReference>
<dbReference type="EMBL" id="JBHMEI010000063">
    <property type="protein sequence ID" value="MFB9207716.1"/>
    <property type="molecule type" value="Genomic_DNA"/>
</dbReference>
<organism evidence="5 6">
    <name type="scientific">Nonomuraea spiralis</name>
    <dbReference type="NCBI Taxonomy" id="46182"/>
    <lineage>
        <taxon>Bacteria</taxon>
        <taxon>Bacillati</taxon>
        <taxon>Actinomycetota</taxon>
        <taxon>Actinomycetes</taxon>
        <taxon>Streptosporangiales</taxon>
        <taxon>Streptosporangiaceae</taxon>
        <taxon>Nonomuraea</taxon>
    </lineage>
</organism>
<reference evidence="5 6" key="1">
    <citation type="submission" date="2024-09" db="EMBL/GenBank/DDBJ databases">
        <authorList>
            <person name="Sun Q."/>
            <person name="Mori K."/>
        </authorList>
    </citation>
    <scope>NUCLEOTIDE SEQUENCE [LARGE SCALE GENOMIC DNA]</scope>
    <source>
        <strain evidence="5 6">CCM 3426</strain>
    </source>
</reference>
<dbReference type="InterPro" id="IPR006311">
    <property type="entry name" value="TAT_signal"/>
</dbReference>
<evidence type="ECO:0000256" key="3">
    <source>
        <dbReference type="SAM" id="SignalP"/>
    </source>
</evidence>
<comment type="caution">
    <text evidence="5">The sequence shown here is derived from an EMBL/GenBank/DDBJ whole genome shotgun (WGS) entry which is preliminary data.</text>
</comment>
<gene>
    <name evidence="5" type="ORF">ACFFV7_41495</name>
</gene>
<keyword evidence="6" id="KW-1185">Reference proteome</keyword>
<name>A0ABV5IT92_9ACTN</name>
<dbReference type="Pfam" id="PF13407">
    <property type="entry name" value="Peripla_BP_4"/>
    <property type="match status" value="1"/>
</dbReference>
<dbReference type="InterPro" id="IPR025997">
    <property type="entry name" value="SBP_2_dom"/>
</dbReference>
<dbReference type="PANTHER" id="PTHR30036">
    <property type="entry name" value="D-XYLOSE-BINDING PERIPLASMIC PROTEIN"/>
    <property type="match status" value="1"/>
</dbReference>
<protein>
    <submittedName>
        <fullName evidence="5">Substrate-binding domain-containing protein</fullName>
    </submittedName>
</protein>
<dbReference type="Gene3D" id="3.40.50.2300">
    <property type="match status" value="2"/>
</dbReference>
<evidence type="ECO:0000313" key="6">
    <source>
        <dbReference type="Proteomes" id="UP001589647"/>
    </source>
</evidence>
<comment type="subcellular location">
    <subcellularLocation>
        <location evidence="1">Cell envelope</location>
    </subcellularLocation>
</comment>
<evidence type="ECO:0000313" key="5">
    <source>
        <dbReference type="EMBL" id="MFB9207716.1"/>
    </source>
</evidence>
<evidence type="ECO:0000256" key="1">
    <source>
        <dbReference type="ARBA" id="ARBA00004196"/>
    </source>
</evidence>
<feature type="chain" id="PRO_5046908977" evidence="3">
    <location>
        <begin position="27"/>
        <end position="347"/>
    </location>
</feature>
<dbReference type="Proteomes" id="UP001589647">
    <property type="component" value="Unassembled WGS sequence"/>
</dbReference>
<keyword evidence="3" id="KW-0732">Signal</keyword>
<evidence type="ECO:0000256" key="2">
    <source>
        <dbReference type="ARBA" id="ARBA00007639"/>
    </source>
</evidence>